<dbReference type="PANTHER" id="PTHR43611">
    <property type="entry name" value="ALPHA-D-GLUCOSE 1-PHOSPHATE PHOSPHATASE"/>
    <property type="match status" value="1"/>
</dbReference>
<proteinExistence type="predicted"/>
<dbReference type="Pfam" id="PF00702">
    <property type="entry name" value="Hydrolase"/>
    <property type="match status" value="1"/>
</dbReference>
<dbReference type="PANTHER" id="PTHR43611:SF3">
    <property type="entry name" value="FLAVIN MONONUCLEOTIDE HYDROLASE 1, CHLOROPLATIC"/>
    <property type="match status" value="1"/>
</dbReference>
<comment type="caution">
    <text evidence="1">The sequence shown here is derived from an EMBL/GenBank/DDBJ whole genome shotgun (WGS) entry which is preliminary data.</text>
</comment>
<dbReference type="SFLD" id="SFLDS00003">
    <property type="entry name" value="Haloacid_Dehalogenase"/>
    <property type="match status" value="1"/>
</dbReference>
<dbReference type="OrthoDB" id="9797415at2"/>
<evidence type="ECO:0000313" key="1">
    <source>
        <dbReference type="EMBL" id="RBP98264.1"/>
    </source>
</evidence>
<organism evidence="1 2">
    <name type="scientific">Bifidobacterium aemilianum</name>
    <dbReference type="NCBI Taxonomy" id="2493120"/>
    <lineage>
        <taxon>Bacteria</taxon>
        <taxon>Bacillati</taxon>
        <taxon>Actinomycetota</taxon>
        <taxon>Actinomycetes</taxon>
        <taxon>Bifidobacteriales</taxon>
        <taxon>Bifidobacteriaceae</taxon>
        <taxon>Bifidobacterium</taxon>
    </lineage>
</organism>
<dbReference type="SFLD" id="SFLDG01129">
    <property type="entry name" value="C1.5:_HAD__Beta-PGM__Phosphata"/>
    <property type="match status" value="1"/>
</dbReference>
<gene>
    <name evidence="1" type="ORF">CRD60_02160</name>
</gene>
<sequence length="208" mass="23479">MATEVSDVVFDFCGVLIDWQLRSCLLGHYPQQLIDEIAAPNDPYGFFHYEDRMDAGEDLADVIDDYRQRYGDDMAQVFAYYIKHYDDSLTRIVPGMEELLEDLLAAGIGCWGLTNWAHETFHFAFEKFPQLEDLLGGTIVSGAEKMHKPDAHIYQLAMSRYDLDPATTAFFDDTPKNVSGAEAVGMQAFLFSDAAQARRDLESLGVRL</sequence>
<dbReference type="NCBIfam" id="TIGR01509">
    <property type="entry name" value="HAD-SF-IA-v3"/>
    <property type="match status" value="1"/>
</dbReference>
<dbReference type="Gene3D" id="3.40.50.1000">
    <property type="entry name" value="HAD superfamily/HAD-like"/>
    <property type="match status" value="1"/>
</dbReference>
<dbReference type="InterPro" id="IPR006439">
    <property type="entry name" value="HAD-SF_hydro_IA"/>
</dbReference>
<keyword evidence="1" id="KW-0378">Hydrolase</keyword>
<dbReference type="InterPro" id="IPR036412">
    <property type="entry name" value="HAD-like_sf"/>
</dbReference>
<dbReference type="AlphaFoldDB" id="A0A366K999"/>
<dbReference type="EMBL" id="PDCG01000002">
    <property type="protein sequence ID" value="RBP98264.1"/>
    <property type="molecule type" value="Genomic_DNA"/>
</dbReference>
<dbReference type="CDD" id="cd02603">
    <property type="entry name" value="HAD_sEH-N_like"/>
    <property type="match status" value="1"/>
</dbReference>
<reference evidence="1 2" key="1">
    <citation type="submission" date="2017-10" db="EMBL/GenBank/DDBJ databases">
        <title>Bifidobacterium xylocopum sp. nov. and Bifidobacterium aemilianum sp. nov., from the carpenter bee (Xylocopa violacea) digestive tract.</title>
        <authorList>
            <person name="Alberoni D."/>
            <person name="Baffoni L."/>
            <person name="Di Gioia D."/>
            <person name="Gaggia F."/>
            <person name="Biavati B."/>
        </authorList>
    </citation>
    <scope>NUCLEOTIDE SEQUENCE [LARGE SCALE GENOMIC DNA]</scope>
    <source>
        <strain evidence="1 2">XV10</strain>
    </source>
</reference>
<dbReference type="SUPFAM" id="SSF56784">
    <property type="entry name" value="HAD-like"/>
    <property type="match status" value="1"/>
</dbReference>
<accession>A0A366K999</accession>
<dbReference type="Proteomes" id="UP000252530">
    <property type="component" value="Unassembled WGS sequence"/>
</dbReference>
<dbReference type="GO" id="GO:0016787">
    <property type="term" value="F:hydrolase activity"/>
    <property type="evidence" value="ECO:0007669"/>
    <property type="project" value="UniProtKB-KW"/>
</dbReference>
<dbReference type="InterPro" id="IPR023214">
    <property type="entry name" value="HAD_sf"/>
</dbReference>
<keyword evidence="2" id="KW-1185">Reference proteome</keyword>
<evidence type="ECO:0000313" key="2">
    <source>
        <dbReference type="Proteomes" id="UP000252530"/>
    </source>
</evidence>
<protein>
    <submittedName>
        <fullName evidence="1">HAD family hydrolase</fullName>
    </submittedName>
</protein>
<name>A0A366K999_9BIFI</name>
<dbReference type="RefSeq" id="WP_113859948.1">
    <property type="nucleotide sequence ID" value="NZ_PDCG01000002.1"/>
</dbReference>